<dbReference type="InterPro" id="IPR029058">
    <property type="entry name" value="AB_hydrolase_fold"/>
</dbReference>
<name>A0A7H8R760_TALRU</name>
<dbReference type="OrthoDB" id="202545at2759"/>
<organism evidence="2 3">
    <name type="scientific">Talaromyces rugulosus</name>
    <name type="common">Penicillium rugulosum</name>
    <dbReference type="NCBI Taxonomy" id="121627"/>
    <lineage>
        <taxon>Eukaryota</taxon>
        <taxon>Fungi</taxon>
        <taxon>Dikarya</taxon>
        <taxon>Ascomycota</taxon>
        <taxon>Pezizomycotina</taxon>
        <taxon>Eurotiomycetes</taxon>
        <taxon>Eurotiomycetidae</taxon>
        <taxon>Eurotiales</taxon>
        <taxon>Trichocomaceae</taxon>
        <taxon>Talaromyces</taxon>
        <taxon>Talaromyces sect. Islandici</taxon>
    </lineage>
</organism>
<keyword evidence="1" id="KW-0812">Transmembrane</keyword>
<dbReference type="EMBL" id="CP055902">
    <property type="protein sequence ID" value="QKX61581.1"/>
    <property type="molecule type" value="Genomic_DNA"/>
</dbReference>
<evidence type="ECO:0000313" key="2">
    <source>
        <dbReference type="EMBL" id="QKX61581.1"/>
    </source>
</evidence>
<gene>
    <name evidence="2" type="ORF">TRUGW13939_08733</name>
</gene>
<sequence length="397" mass="45116">MVVMFMPSQAGAPTTTPLPYTASPLKLLVSDVILCLSCIRYLPGILLPLKPYSSGKLDELYPSRGNLTALAVHGVLIVYQVAFILSLPVLLFLPIYICLFYIASVFLLSNRICAFLNGRQRFLVSHVPLPRSDHESEHWIFINGVGVGRHWLQSNLDRLSLTFGRKITGIHNETAGIIFDVIQCLIQRCFCYATEDVRDAYVFVKQTLLNEKYEKIVLILHSQGGVEGGLILDWLFDALDDKTLGKLEIYTFGNAANHWNNPTRKYTDQGKPERCIPHIEHYVNSEDFVAMWGILDFIRIPSRYLGDVFIRQGSGHLLNQHYLDTMFPLSHDKRQVLGENEFMRQNVKLISCGSTPKNTDFTMATEKLAQNRDIDGIGSKLRDYSRLWRYRNGASPD</sequence>
<dbReference type="Proteomes" id="UP000509510">
    <property type="component" value="Chromosome V"/>
</dbReference>
<keyword evidence="1" id="KW-0472">Membrane</keyword>
<dbReference type="PANTHER" id="PTHR42044:SF2">
    <property type="entry name" value="DUF676 DOMAIN-CONTAINING PROTEIN"/>
    <property type="match status" value="1"/>
</dbReference>
<dbReference type="PANTHER" id="PTHR42044">
    <property type="entry name" value="DUF676 DOMAIN-CONTAINING PROTEIN-RELATED"/>
    <property type="match status" value="1"/>
</dbReference>
<dbReference type="GeneID" id="55996221"/>
<evidence type="ECO:0008006" key="4">
    <source>
        <dbReference type="Google" id="ProtNLM"/>
    </source>
</evidence>
<feature type="transmembrane region" description="Helical" evidence="1">
    <location>
        <begin position="91"/>
        <end position="109"/>
    </location>
</feature>
<evidence type="ECO:0000313" key="3">
    <source>
        <dbReference type="Proteomes" id="UP000509510"/>
    </source>
</evidence>
<proteinExistence type="predicted"/>
<keyword evidence="1" id="KW-1133">Transmembrane helix</keyword>
<dbReference type="KEGG" id="trg:TRUGW13939_08733"/>
<dbReference type="AlphaFoldDB" id="A0A7H8R760"/>
<evidence type="ECO:0000256" key="1">
    <source>
        <dbReference type="SAM" id="Phobius"/>
    </source>
</evidence>
<reference evidence="3" key="1">
    <citation type="submission" date="2020-06" db="EMBL/GenBank/DDBJ databases">
        <title>A chromosome-scale genome assembly of Talaromyces rugulosus W13939.</title>
        <authorList>
            <person name="Wang B."/>
            <person name="Guo L."/>
            <person name="Ye K."/>
            <person name="Wang L."/>
        </authorList>
    </citation>
    <scope>NUCLEOTIDE SEQUENCE [LARGE SCALE GENOMIC DNA]</scope>
    <source>
        <strain evidence="3">W13939</strain>
    </source>
</reference>
<accession>A0A7H8R760</accession>
<dbReference type="SUPFAM" id="SSF53474">
    <property type="entry name" value="alpha/beta-Hydrolases"/>
    <property type="match status" value="1"/>
</dbReference>
<keyword evidence="3" id="KW-1185">Reference proteome</keyword>
<dbReference type="RefSeq" id="XP_035347755.1">
    <property type="nucleotide sequence ID" value="XM_035491862.1"/>
</dbReference>
<protein>
    <recommendedName>
        <fullName evidence="4">DUF676 domain-containing protein</fullName>
    </recommendedName>
</protein>